<feature type="domain" description="Ribonucleotide reductase large subunit N-terminal" evidence="12">
    <location>
        <begin position="4"/>
        <end position="85"/>
    </location>
</feature>
<dbReference type="Pfam" id="PF02867">
    <property type="entry name" value="Ribonuc_red_lgC"/>
    <property type="match status" value="2"/>
</dbReference>
<reference evidence="14 15" key="2">
    <citation type="journal article" date="2021" name="Int. J. Syst. Evol. Microbiol.">
        <title>Isolation and Polyphasic Characterization of Desulfuromonas versatilis sp. Nov., an Electrogenic Bacteria Capable of Versatile Metabolism Isolated from a Graphene Oxide-Reducing Enrichment Culture.</title>
        <authorList>
            <person name="Xie L."/>
            <person name="Yoshida N."/>
            <person name="Ishii S."/>
            <person name="Meng L."/>
        </authorList>
    </citation>
    <scope>NUCLEOTIDE SEQUENCE [LARGE SCALE GENOMIC DNA]</scope>
    <source>
        <strain evidence="14 15">NIT-T3</strain>
    </source>
</reference>
<evidence type="ECO:0000256" key="8">
    <source>
        <dbReference type="ARBA" id="ARBA00023157"/>
    </source>
</evidence>
<dbReference type="Proteomes" id="UP001319827">
    <property type="component" value="Chromosome"/>
</dbReference>
<keyword evidence="5 11" id="KW-0547">Nucleotide-binding</keyword>
<feature type="domain" description="Ribonucleotide reductase large subunit C-terminal" evidence="13">
    <location>
        <begin position="408"/>
        <end position="531"/>
    </location>
</feature>
<comment type="similarity">
    <text evidence="2 11">Belongs to the ribonucleoside diphosphate reductase class-2 family.</text>
</comment>
<dbReference type="SUPFAM" id="SSF48168">
    <property type="entry name" value="R1 subunit of ribonucleotide reductase, N-terminal domain"/>
    <property type="match status" value="1"/>
</dbReference>
<dbReference type="RefSeq" id="WP_221249300.1">
    <property type="nucleotide sequence ID" value="NZ_AP024355.1"/>
</dbReference>
<evidence type="ECO:0000256" key="4">
    <source>
        <dbReference type="ARBA" id="ARBA00022634"/>
    </source>
</evidence>
<accession>A0ABM8HVF9</accession>
<evidence type="ECO:0000256" key="7">
    <source>
        <dbReference type="ARBA" id="ARBA00023116"/>
    </source>
</evidence>
<dbReference type="InterPro" id="IPR008926">
    <property type="entry name" value="RNR_R1-su_N"/>
</dbReference>
<dbReference type="EC" id="1.17.4.1" evidence="11"/>
<keyword evidence="15" id="KW-1185">Reference proteome</keyword>
<comment type="cofactor">
    <cofactor evidence="1 11">
        <name>adenosylcob(III)alamin</name>
        <dbReference type="ChEBI" id="CHEBI:18408"/>
    </cofactor>
</comment>
<keyword evidence="4 11" id="KW-0237">DNA synthesis</keyword>
<evidence type="ECO:0000256" key="5">
    <source>
        <dbReference type="ARBA" id="ARBA00022741"/>
    </source>
</evidence>
<keyword evidence="7" id="KW-0215">Deoxyribonucleotide synthesis</keyword>
<comment type="function">
    <text evidence="11">Catalyzes the reduction of ribonucleotides to deoxyribonucleotides. May function to provide a pool of deoxyribonucleotide precursors for DNA repair during oxygen limitation and/or for immediate growth after restoration of oxygen.</text>
</comment>
<feature type="domain" description="Ribonucleotide reductase large subunit C-terminal" evidence="13">
    <location>
        <begin position="88"/>
        <end position="402"/>
    </location>
</feature>
<evidence type="ECO:0000313" key="15">
    <source>
        <dbReference type="Proteomes" id="UP001319827"/>
    </source>
</evidence>
<name>A0ABM8HVF9_9BACT</name>
<organism evidence="14 15">
    <name type="scientific">Desulfuromonas versatilis</name>
    <dbReference type="NCBI Taxonomy" id="2802975"/>
    <lineage>
        <taxon>Bacteria</taxon>
        <taxon>Pseudomonadati</taxon>
        <taxon>Thermodesulfobacteriota</taxon>
        <taxon>Desulfuromonadia</taxon>
        <taxon>Desulfuromonadales</taxon>
        <taxon>Desulfuromonadaceae</taxon>
        <taxon>Desulfuromonas</taxon>
    </lineage>
</organism>
<keyword evidence="8" id="KW-1015">Disulfide bond</keyword>
<evidence type="ECO:0000256" key="3">
    <source>
        <dbReference type="ARBA" id="ARBA00022628"/>
    </source>
</evidence>
<dbReference type="SUPFAM" id="SSF51998">
    <property type="entry name" value="PFL-like glycyl radical enzymes"/>
    <property type="match status" value="1"/>
</dbReference>
<dbReference type="InterPro" id="IPR013509">
    <property type="entry name" value="RNR_lsu_N"/>
</dbReference>
<evidence type="ECO:0000259" key="13">
    <source>
        <dbReference type="Pfam" id="PF02867"/>
    </source>
</evidence>
<proteinExistence type="inferred from homology"/>
<evidence type="ECO:0000313" key="14">
    <source>
        <dbReference type="EMBL" id="BCR05906.1"/>
    </source>
</evidence>
<dbReference type="NCBIfam" id="TIGR02504">
    <property type="entry name" value="NrdJ_Z"/>
    <property type="match status" value="1"/>
</dbReference>
<evidence type="ECO:0000256" key="11">
    <source>
        <dbReference type="RuleBase" id="RU364064"/>
    </source>
</evidence>
<dbReference type="PANTHER" id="PTHR43371:SF1">
    <property type="entry name" value="RIBONUCLEOSIDE-DIPHOSPHATE REDUCTASE"/>
    <property type="match status" value="1"/>
</dbReference>
<dbReference type="EMBL" id="AP024355">
    <property type="protein sequence ID" value="BCR05906.1"/>
    <property type="molecule type" value="Genomic_DNA"/>
</dbReference>
<evidence type="ECO:0000256" key="10">
    <source>
        <dbReference type="ARBA" id="ARBA00047754"/>
    </source>
</evidence>
<keyword evidence="9 11" id="KW-0170">Cobalt</keyword>
<dbReference type="InterPro" id="IPR050862">
    <property type="entry name" value="RdRp_reductase_class-2"/>
</dbReference>
<reference evidence="14 15" key="1">
    <citation type="journal article" date="2016" name="C (Basel)">
        <title>Selective Growth of and Electricity Production by Marine Exoelectrogenic Bacteria in Self-Aggregated Hydrogel of Microbially Reduced Graphene Oxide.</title>
        <authorList>
            <person name="Yoshida N."/>
            <person name="Goto Y."/>
            <person name="Miyata Y."/>
        </authorList>
    </citation>
    <scope>NUCLEOTIDE SEQUENCE [LARGE SCALE GENOMIC DNA]</scope>
    <source>
        <strain evidence="14 15">NIT-T3</strain>
    </source>
</reference>
<evidence type="ECO:0000259" key="12">
    <source>
        <dbReference type="Pfam" id="PF00317"/>
    </source>
</evidence>
<keyword evidence="6 11" id="KW-0560">Oxidoreductase</keyword>
<sequence>MPGELTPNALVTLRARYLRKNQRGEVVENPEQLFRRVARAVAAAEKAFGGSGAAAEAEELFFEDMAALRFLPNSPTLMNAGTEMGQLAACFVLPVADSLPEIFNSVRDAALIHQSGGGTGFSFSRLRPAGDRVKSTMGISSGPVSFMRVFDAATEAIKQGGTRRGANMGILRVDHPDILDFITAKDREGELANFNISVAISDGFMAALNRGGSYPLVNPRDGEVVREQDAGEVFRTIAAHAWQNGEPGVVFIDRVNASHPARHLGEIEATNPCGEQPLLPWEACNLGSLNLLRFADRQGVIDFPQLGEGVARAIRFLDDVVEVNRYPLPAIAEMTRKTRKLGLGVMGFADLLILRGIPYGSEAALRAADELMGFLRRESLAASRRLAQERGPYPGFAGSPGQRAGEAPQRNATLNTVAPTGTLSLIAGVSSGIEPVFAFAYQRHVLGTVLEEVHPLYERRRRLGEPIDPRVFVTARQISPEWHVRMQAVFQEHVDNAVSKTINFPAEAPVEEVENAFLQAYQLGCKGLTVYRDRSRRQQVLNVCDSKCPL</sequence>
<dbReference type="PRINTS" id="PR01183">
    <property type="entry name" value="RIBORDTASEM1"/>
</dbReference>
<dbReference type="PANTHER" id="PTHR43371">
    <property type="entry name" value="VITAMIN B12-DEPENDENT RIBONUCLEOTIDE REDUCTASE"/>
    <property type="match status" value="1"/>
</dbReference>
<dbReference type="InterPro" id="IPR013344">
    <property type="entry name" value="RNR_NrdJ/NrdZ"/>
</dbReference>
<dbReference type="Gene3D" id="3.20.70.20">
    <property type="match status" value="1"/>
</dbReference>
<dbReference type="CDD" id="cd02888">
    <property type="entry name" value="RNR_II_dimer"/>
    <property type="match status" value="1"/>
</dbReference>
<evidence type="ECO:0000256" key="1">
    <source>
        <dbReference type="ARBA" id="ARBA00001922"/>
    </source>
</evidence>
<dbReference type="InterPro" id="IPR000788">
    <property type="entry name" value="RNR_lg_C"/>
</dbReference>
<comment type="catalytic activity">
    <reaction evidence="10 11">
        <text>a 2'-deoxyribonucleoside 5'-diphosphate + [thioredoxin]-disulfide + H2O = a ribonucleoside 5'-diphosphate + [thioredoxin]-dithiol</text>
        <dbReference type="Rhea" id="RHEA:23252"/>
        <dbReference type="Rhea" id="RHEA-COMP:10698"/>
        <dbReference type="Rhea" id="RHEA-COMP:10700"/>
        <dbReference type="ChEBI" id="CHEBI:15377"/>
        <dbReference type="ChEBI" id="CHEBI:29950"/>
        <dbReference type="ChEBI" id="CHEBI:50058"/>
        <dbReference type="ChEBI" id="CHEBI:57930"/>
        <dbReference type="ChEBI" id="CHEBI:73316"/>
        <dbReference type="EC" id="1.17.4.1"/>
    </reaction>
</comment>
<keyword evidence="3 11" id="KW-0846">Cobalamin</keyword>
<gene>
    <name evidence="14" type="primary">nrdJ_2</name>
    <name evidence="14" type="ORF">DESUT3_29750</name>
</gene>
<evidence type="ECO:0000256" key="6">
    <source>
        <dbReference type="ARBA" id="ARBA00023002"/>
    </source>
</evidence>
<evidence type="ECO:0000256" key="2">
    <source>
        <dbReference type="ARBA" id="ARBA00007405"/>
    </source>
</evidence>
<evidence type="ECO:0000256" key="9">
    <source>
        <dbReference type="ARBA" id="ARBA00023285"/>
    </source>
</evidence>
<protein>
    <recommendedName>
        <fullName evidence="11">Vitamin B12-dependent ribonucleotide reductase</fullName>
        <ecNumber evidence="11">1.17.4.1</ecNumber>
    </recommendedName>
</protein>
<dbReference type="Pfam" id="PF00317">
    <property type="entry name" value="Ribonuc_red_lgN"/>
    <property type="match status" value="1"/>
</dbReference>